<sequence>MVLKTGFSAALVAVASIGFGSASNAAILWTFDGTVVDAGLYCAFPDPDEECQPDEMPIFNYALGETGVATARIRAGVVTLNFNGSELFSGEVERIGNRYSSWIDRNPFAVHLLEWNDRSGFLYYENDDVP</sequence>
<keyword evidence="1" id="KW-0732">Signal</keyword>
<name>A0ABY1YNC7_9RHOB</name>
<dbReference type="EMBL" id="SIRL01000001">
    <property type="protein sequence ID" value="TBN53154.1"/>
    <property type="molecule type" value="Genomic_DNA"/>
</dbReference>
<protein>
    <submittedName>
        <fullName evidence="2">Uncharacterized protein</fullName>
    </submittedName>
</protein>
<dbReference type="RefSeq" id="WP_131023297.1">
    <property type="nucleotide sequence ID" value="NZ_FZNM01000001.1"/>
</dbReference>
<evidence type="ECO:0000313" key="2">
    <source>
        <dbReference type="EMBL" id="TBN53154.1"/>
    </source>
</evidence>
<proteinExistence type="predicted"/>
<evidence type="ECO:0000256" key="1">
    <source>
        <dbReference type="SAM" id="SignalP"/>
    </source>
</evidence>
<feature type="signal peptide" evidence="1">
    <location>
        <begin position="1"/>
        <end position="25"/>
    </location>
</feature>
<reference evidence="2 3" key="1">
    <citation type="submission" date="2019-02" db="EMBL/GenBank/DDBJ databases">
        <authorList>
            <person name="Zhang G."/>
        </authorList>
    </citation>
    <scope>NUCLEOTIDE SEQUENCE [LARGE SCALE GENOMIC DNA]</scope>
    <source>
        <strain evidence="2 3">CMB17</strain>
    </source>
</reference>
<accession>A0ABY1YNC7</accession>
<comment type="caution">
    <text evidence="2">The sequence shown here is derived from an EMBL/GenBank/DDBJ whole genome shotgun (WGS) entry which is preliminary data.</text>
</comment>
<organism evidence="2 3">
    <name type="scientific">Paracoccus sediminis</name>
    <dbReference type="NCBI Taxonomy" id="1214787"/>
    <lineage>
        <taxon>Bacteria</taxon>
        <taxon>Pseudomonadati</taxon>
        <taxon>Pseudomonadota</taxon>
        <taxon>Alphaproteobacteria</taxon>
        <taxon>Rhodobacterales</taxon>
        <taxon>Paracoccaceae</taxon>
        <taxon>Paracoccus</taxon>
    </lineage>
</organism>
<evidence type="ECO:0000313" key="3">
    <source>
        <dbReference type="Proteomes" id="UP000292859"/>
    </source>
</evidence>
<keyword evidence="3" id="KW-1185">Reference proteome</keyword>
<dbReference type="Proteomes" id="UP000292859">
    <property type="component" value="Unassembled WGS sequence"/>
</dbReference>
<feature type="chain" id="PRO_5046760367" evidence="1">
    <location>
        <begin position="26"/>
        <end position="130"/>
    </location>
</feature>
<gene>
    <name evidence="2" type="ORF">EYF88_02875</name>
</gene>